<dbReference type="PANTHER" id="PTHR21726:SF29">
    <property type="entry name" value="EXPRESSED PROTEIN"/>
    <property type="match status" value="1"/>
</dbReference>
<evidence type="ECO:0000256" key="1">
    <source>
        <dbReference type="SAM" id="MobiDB-lite"/>
    </source>
</evidence>
<dbReference type="Pfam" id="PF14309">
    <property type="entry name" value="DUF4378"/>
    <property type="match status" value="1"/>
</dbReference>
<dbReference type="InterPro" id="IPR025486">
    <property type="entry name" value="DUF4378"/>
</dbReference>
<dbReference type="OrthoDB" id="765769at2759"/>
<dbReference type="PANTHER" id="PTHR21726">
    <property type="entry name" value="PHOSPHATIDYLINOSITOL N-ACETYLGLUCOSAMINYLTRANSFERASE SUBUNIT P DOWN SYNDROME CRITICAL REGION PROTEIN 5 -RELATED"/>
    <property type="match status" value="1"/>
</dbReference>
<proteinExistence type="predicted"/>
<feature type="compositionally biased region" description="Polar residues" evidence="1">
    <location>
        <begin position="281"/>
        <end position="308"/>
    </location>
</feature>
<evidence type="ECO:0000259" key="3">
    <source>
        <dbReference type="Pfam" id="PF14383"/>
    </source>
</evidence>
<feature type="region of interest" description="Disordered" evidence="1">
    <location>
        <begin position="240"/>
        <end position="323"/>
    </location>
</feature>
<reference evidence="4 5" key="1">
    <citation type="journal article" date="2017" name="Nat. Commun.">
        <title>Genome assembly with in vitro proximity ligation data and whole-genome triplication in lettuce.</title>
        <authorList>
            <person name="Reyes-Chin-Wo S."/>
            <person name="Wang Z."/>
            <person name="Yang X."/>
            <person name="Kozik A."/>
            <person name="Arikit S."/>
            <person name="Song C."/>
            <person name="Xia L."/>
            <person name="Froenicke L."/>
            <person name="Lavelle D.O."/>
            <person name="Truco M.J."/>
            <person name="Xia R."/>
            <person name="Zhu S."/>
            <person name="Xu C."/>
            <person name="Xu H."/>
            <person name="Xu X."/>
            <person name="Cox K."/>
            <person name="Korf I."/>
            <person name="Meyers B.C."/>
            <person name="Michelmore R.W."/>
        </authorList>
    </citation>
    <scope>NUCLEOTIDE SEQUENCE [LARGE SCALE GENOMIC DNA]</scope>
    <source>
        <strain evidence="5">cv. Salinas</strain>
        <tissue evidence="4">Seedlings</tissue>
    </source>
</reference>
<feature type="compositionally biased region" description="Polar residues" evidence="1">
    <location>
        <begin position="243"/>
        <end position="256"/>
    </location>
</feature>
<evidence type="ECO:0000313" key="5">
    <source>
        <dbReference type="Proteomes" id="UP000235145"/>
    </source>
</evidence>
<feature type="region of interest" description="Disordered" evidence="1">
    <location>
        <begin position="167"/>
        <end position="211"/>
    </location>
</feature>
<dbReference type="Pfam" id="PF14383">
    <property type="entry name" value="VARLMGL"/>
    <property type="match status" value="1"/>
</dbReference>
<keyword evidence="5" id="KW-1185">Reference proteome</keyword>
<dbReference type="EMBL" id="NBSK02000001">
    <property type="protein sequence ID" value="KAJ0226469.1"/>
    <property type="molecule type" value="Genomic_DNA"/>
</dbReference>
<evidence type="ECO:0000313" key="4">
    <source>
        <dbReference type="EMBL" id="KAJ0226469.1"/>
    </source>
</evidence>
<dbReference type="Proteomes" id="UP000235145">
    <property type="component" value="Unassembled WGS sequence"/>
</dbReference>
<feature type="domain" description="DUF4378" evidence="2">
    <location>
        <begin position="425"/>
        <end position="566"/>
    </location>
</feature>
<comment type="caution">
    <text evidence="4">The sequence shown here is derived from an EMBL/GenBank/DDBJ whole genome shotgun (WGS) entry which is preliminary data.</text>
</comment>
<organism evidence="4 5">
    <name type="scientific">Lactuca sativa</name>
    <name type="common">Garden lettuce</name>
    <dbReference type="NCBI Taxonomy" id="4236"/>
    <lineage>
        <taxon>Eukaryota</taxon>
        <taxon>Viridiplantae</taxon>
        <taxon>Streptophyta</taxon>
        <taxon>Embryophyta</taxon>
        <taxon>Tracheophyta</taxon>
        <taxon>Spermatophyta</taxon>
        <taxon>Magnoliopsida</taxon>
        <taxon>eudicotyledons</taxon>
        <taxon>Gunneridae</taxon>
        <taxon>Pentapetalae</taxon>
        <taxon>asterids</taxon>
        <taxon>campanulids</taxon>
        <taxon>Asterales</taxon>
        <taxon>Asteraceae</taxon>
        <taxon>Cichorioideae</taxon>
        <taxon>Cichorieae</taxon>
        <taxon>Lactucinae</taxon>
        <taxon>Lactuca</taxon>
    </lineage>
</organism>
<dbReference type="InterPro" id="IPR032795">
    <property type="entry name" value="DUF3741-assoc"/>
</dbReference>
<feature type="region of interest" description="Disordered" evidence="1">
    <location>
        <begin position="29"/>
        <end position="78"/>
    </location>
</feature>
<sequence length="574" mass="65047">MKVDKLKQDSGGGFLDLFDWNMKSRKKFYKTPDLSGRSKQKRSSDVNINIPIPITQFHPSKESNNRSRKGCSSSLIDEDDYGKSPGVVARLMGLDSLPNPTSSFNDTQSNRFFDSRYVRKRIELEQKDFHQQIDRKHKVIEKFQAESLPQKSDKSVHVTRQKLLSPIKSSGFGSSDDPIRIMQVGSKTPSRKPSESNAAKSLKGQSMNKSWDGCLERKPFMEDGKKSVSLALQAKINVKTREGSSTLRKSSTNSVLKQNNQKQNCLNGRGLGKPNAKSPVTLPNSQCRKPVSGKSSSKIPAKSMNKTVNQRKRDKNEGDGYVVRSNGSDVVSFTFTSPISRTPIRSTEKKNTFLADNHGTLLDQKLREINITTIFQDKRNQGRIYKDDSCPGFSSNVPLFKDQELVGVFSQKLTTMEVETESEPSYVDNILVNIKSMFEDFSVGRTQKIVNPRLFDILEAKRPILGKKNEAKLRRKLVFDCVSECVDSKCRVWLRGLLVVRRKKRLAKEVCNKISGWERMKDCMVDELVDKDMSSDQHQKWLDFDVEAFEVGVEIERRLLDSLINEVVADILVL</sequence>
<name>A0A9R1WMK6_LACSA</name>
<feature type="domain" description="DUF3741" evidence="3">
    <location>
        <begin position="73"/>
        <end position="100"/>
    </location>
</feature>
<feature type="compositionally biased region" description="Polar residues" evidence="1">
    <location>
        <begin position="195"/>
        <end position="209"/>
    </location>
</feature>
<dbReference type="AlphaFoldDB" id="A0A9R1WMK6"/>
<accession>A0A9R1WMK6</accession>
<evidence type="ECO:0000259" key="2">
    <source>
        <dbReference type="Pfam" id="PF14309"/>
    </source>
</evidence>
<gene>
    <name evidence="4" type="ORF">LSAT_V11C100018640</name>
</gene>
<protein>
    <recommendedName>
        <fullName evidence="6">DUF4378 domain-containing protein</fullName>
    </recommendedName>
</protein>
<evidence type="ECO:0008006" key="6">
    <source>
        <dbReference type="Google" id="ProtNLM"/>
    </source>
</evidence>